<dbReference type="NCBIfam" id="TIGR00005">
    <property type="entry name" value="rluA_subfam"/>
    <property type="match status" value="1"/>
</dbReference>
<dbReference type="InterPro" id="IPR006225">
    <property type="entry name" value="PsdUridine_synth_RluC/D"/>
</dbReference>
<name>A0A2J0Q6E1_9BACT</name>
<keyword evidence="2 4" id="KW-0413">Isomerase</keyword>
<comment type="function">
    <text evidence="4">Responsible for synthesis of pseudouridine from uracil.</text>
</comment>
<dbReference type="GO" id="GO:0000455">
    <property type="term" value="P:enzyme-directed rRNA pseudouridine synthesis"/>
    <property type="evidence" value="ECO:0007669"/>
    <property type="project" value="TreeGrafter"/>
</dbReference>
<comment type="caution">
    <text evidence="6">The sequence shown here is derived from an EMBL/GenBank/DDBJ whole genome shotgun (WGS) entry which is preliminary data.</text>
</comment>
<gene>
    <name evidence="6" type="ORF">COV29_04300</name>
</gene>
<evidence type="ECO:0000259" key="5">
    <source>
        <dbReference type="Pfam" id="PF00849"/>
    </source>
</evidence>
<dbReference type="InterPro" id="IPR006145">
    <property type="entry name" value="PsdUridine_synth_RsuA/RluA"/>
</dbReference>
<dbReference type="EC" id="5.4.99.-" evidence="4"/>
<dbReference type="SUPFAM" id="SSF55120">
    <property type="entry name" value="Pseudouridine synthase"/>
    <property type="match status" value="1"/>
</dbReference>
<dbReference type="CDD" id="cd02869">
    <property type="entry name" value="PseudoU_synth_RluA_like"/>
    <property type="match status" value="1"/>
</dbReference>
<dbReference type="Pfam" id="PF00849">
    <property type="entry name" value="PseudoU_synth_2"/>
    <property type="match status" value="1"/>
</dbReference>
<dbReference type="GO" id="GO:0140098">
    <property type="term" value="F:catalytic activity, acting on RNA"/>
    <property type="evidence" value="ECO:0007669"/>
    <property type="project" value="UniProtKB-ARBA"/>
</dbReference>
<dbReference type="EMBL" id="PCXQ01000007">
    <property type="protein sequence ID" value="PJE50368.1"/>
    <property type="molecule type" value="Genomic_DNA"/>
</dbReference>
<dbReference type="InterPro" id="IPR006224">
    <property type="entry name" value="PsdUridine_synth_RluA-like_CS"/>
</dbReference>
<evidence type="ECO:0000313" key="7">
    <source>
        <dbReference type="Proteomes" id="UP000228496"/>
    </source>
</evidence>
<evidence type="ECO:0000256" key="2">
    <source>
        <dbReference type="ARBA" id="ARBA00023235"/>
    </source>
</evidence>
<organism evidence="6 7">
    <name type="scientific">Candidatus Yanofskybacteria bacterium CG10_big_fil_rev_8_21_14_0_10_36_16</name>
    <dbReference type="NCBI Taxonomy" id="1975096"/>
    <lineage>
        <taxon>Bacteria</taxon>
        <taxon>Candidatus Yanofskyibacteriota</taxon>
    </lineage>
</organism>
<dbReference type="Proteomes" id="UP000228496">
    <property type="component" value="Unassembled WGS sequence"/>
</dbReference>
<dbReference type="PANTHER" id="PTHR21600">
    <property type="entry name" value="MITOCHONDRIAL RNA PSEUDOURIDINE SYNTHASE"/>
    <property type="match status" value="1"/>
</dbReference>
<dbReference type="InterPro" id="IPR020103">
    <property type="entry name" value="PsdUridine_synth_cat_dom_sf"/>
</dbReference>
<comment type="similarity">
    <text evidence="1 4">Belongs to the pseudouridine synthase RluA family.</text>
</comment>
<protein>
    <recommendedName>
        <fullName evidence="4">Pseudouridine synthase</fullName>
        <ecNumber evidence="4">5.4.99.-</ecNumber>
    </recommendedName>
</protein>
<accession>A0A2J0Q6E1</accession>
<evidence type="ECO:0000256" key="3">
    <source>
        <dbReference type="PIRSR" id="PIRSR606225-1"/>
    </source>
</evidence>
<evidence type="ECO:0000256" key="1">
    <source>
        <dbReference type="ARBA" id="ARBA00010876"/>
    </source>
</evidence>
<feature type="active site" evidence="3">
    <location>
        <position position="70"/>
    </location>
</feature>
<dbReference type="PROSITE" id="PS01129">
    <property type="entry name" value="PSI_RLU"/>
    <property type="match status" value="1"/>
</dbReference>
<dbReference type="GO" id="GO:0009982">
    <property type="term" value="F:pseudouridine synthase activity"/>
    <property type="evidence" value="ECO:0007669"/>
    <property type="project" value="InterPro"/>
</dbReference>
<feature type="domain" description="Pseudouridine synthase RsuA/RluA-like" evidence="5">
    <location>
        <begin position="11"/>
        <end position="179"/>
    </location>
</feature>
<dbReference type="GO" id="GO:0003723">
    <property type="term" value="F:RNA binding"/>
    <property type="evidence" value="ECO:0007669"/>
    <property type="project" value="InterPro"/>
</dbReference>
<reference evidence="6 7" key="1">
    <citation type="submission" date="2017-09" db="EMBL/GenBank/DDBJ databases">
        <title>Depth-based differentiation of microbial function through sediment-hosted aquifers and enrichment of novel symbionts in the deep terrestrial subsurface.</title>
        <authorList>
            <person name="Probst A.J."/>
            <person name="Ladd B."/>
            <person name="Jarett J.K."/>
            <person name="Geller-Mcgrath D.E."/>
            <person name="Sieber C.M."/>
            <person name="Emerson J.B."/>
            <person name="Anantharaman K."/>
            <person name="Thomas B.C."/>
            <person name="Malmstrom R."/>
            <person name="Stieglmeier M."/>
            <person name="Klingl A."/>
            <person name="Woyke T."/>
            <person name="Ryan C.M."/>
            <person name="Banfield J.F."/>
        </authorList>
    </citation>
    <scope>NUCLEOTIDE SEQUENCE [LARGE SCALE GENOMIC DNA]</scope>
    <source>
        <strain evidence="6">CG10_big_fil_rev_8_21_14_0_10_36_16</strain>
    </source>
</reference>
<dbReference type="AlphaFoldDB" id="A0A2J0Q6E1"/>
<comment type="catalytic activity">
    <reaction evidence="4">
        <text>a uridine in RNA = a pseudouridine in RNA</text>
        <dbReference type="Rhea" id="RHEA:48348"/>
        <dbReference type="Rhea" id="RHEA-COMP:12068"/>
        <dbReference type="Rhea" id="RHEA-COMP:12069"/>
        <dbReference type="ChEBI" id="CHEBI:65314"/>
        <dbReference type="ChEBI" id="CHEBI:65315"/>
    </reaction>
</comment>
<evidence type="ECO:0000313" key="6">
    <source>
        <dbReference type="EMBL" id="PJE50368.1"/>
    </source>
</evidence>
<dbReference type="InterPro" id="IPR050188">
    <property type="entry name" value="RluA_PseudoU_synthase"/>
</dbReference>
<sequence length="241" mass="27459">MDIQTIYEDKDLLIIDKPSGLITHKKNIEDDQPSVVDWVVKNYPELKDVGDFFMASGHEVQRAGIVHRLDKETSGLMVIAKNNPAFEYMQKQFHDRKVEKQYVALANGVPPKKSGVISLPLGRLGTIRTTRTDGDKKLVDKKEAETHYKIIKTYSENKYSLLELTPKTGRTHQLRVHLKSIGVPIVCDWLYGEKRFTCPSELRRLFLHAKKLSFTSPSGHAISAETDLPKELDDFLKTLVQ</sequence>
<proteinExistence type="inferred from homology"/>
<dbReference type="Gene3D" id="3.30.2350.10">
    <property type="entry name" value="Pseudouridine synthase"/>
    <property type="match status" value="1"/>
</dbReference>
<evidence type="ECO:0000256" key="4">
    <source>
        <dbReference type="RuleBase" id="RU362028"/>
    </source>
</evidence>
<dbReference type="PANTHER" id="PTHR21600:SF44">
    <property type="entry name" value="RIBOSOMAL LARGE SUBUNIT PSEUDOURIDINE SYNTHASE D"/>
    <property type="match status" value="1"/>
</dbReference>